<dbReference type="STRING" id="553467.SAMN04488063_3471"/>
<organism evidence="1 2">
    <name type="scientific">Halopelagius inordinatus</name>
    <dbReference type="NCBI Taxonomy" id="553467"/>
    <lineage>
        <taxon>Archaea</taxon>
        <taxon>Methanobacteriati</taxon>
        <taxon>Methanobacteriota</taxon>
        <taxon>Stenosarchaea group</taxon>
        <taxon>Halobacteria</taxon>
        <taxon>Halobacteriales</taxon>
        <taxon>Haloferacaceae</taxon>
    </lineage>
</organism>
<proteinExistence type="predicted"/>
<keyword evidence="2" id="KW-1185">Reference proteome</keyword>
<dbReference type="InterPro" id="IPR058325">
    <property type="entry name" value="DUF8012"/>
</dbReference>
<dbReference type="Proteomes" id="UP000198876">
    <property type="component" value="Unassembled WGS sequence"/>
</dbReference>
<name>A0A1I2W9A1_9EURY</name>
<dbReference type="AlphaFoldDB" id="A0A1I2W9A1"/>
<gene>
    <name evidence="1" type="ORF">SAMN04488063_3471</name>
</gene>
<dbReference type="EMBL" id="FOOQ01000007">
    <property type="protein sequence ID" value="SFG97197.1"/>
    <property type="molecule type" value="Genomic_DNA"/>
</dbReference>
<accession>A0A1I2W9A1</accession>
<evidence type="ECO:0000313" key="1">
    <source>
        <dbReference type="EMBL" id="SFG97197.1"/>
    </source>
</evidence>
<evidence type="ECO:0000313" key="2">
    <source>
        <dbReference type="Proteomes" id="UP000198876"/>
    </source>
</evidence>
<sequence>MDPRDTPGYRLHRALSSLTSIDVDQLEPADRERISTATTLLEQVGFLTQPNTTRDCDVHGES</sequence>
<dbReference type="Pfam" id="PF26042">
    <property type="entry name" value="DUF8012"/>
    <property type="match status" value="1"/>
</dbReference>
<protein>
    <submittedName>
        <fullName evidence="1">Uncharacterized protein</fullName>
    </submittedName>
</protein>
<dbReference type="RefSeq" id="WP_092893819.1">
    <property type="nucleotide sequence ID" value="NZ_FOOQ01000007.1"/>
</dbReference>
<reference evidence="2" key="1">
    <citation type="submission" date="2016-10" db="EMBL/GenBank/DDBJ databases">
        <authorList>
            <person name="Varghese N."/>
            <person name="Submissions S."/>
        </authorList>
    </citation>
    <scope>NUCLEOTIDE SEQUENCE [LARGE SCALE GENOMIC DNA]</scope>
    <source>
        <strain evidence="2">CGMCC 1.7739</strain>
    </source>
</reference>